<accession>A0ABW1PL05</accession>
<dbReference type="Proteomes" id="UP001596287">
    <property type="component" value="Unassembled WGS sequence"/>
</dbReference>
<evidence type="ECO:0008006" key="3">
    <source>
        <dbReference type="Google" id="ProtNLM"/>
    </source>
</evidence>
<comment type="caution">
    <text evidence="1">The sequence shown here is derived from an EMBL/GenBank/DDBJ whole genome shotgun (WGS) entry which is preliminary data.</text>
</comment>
<gene>
    <name evidence="1" type="ORF">ACFPVY_03445</name>
</gene>
<dbReference type="EMBL" id="JBHSQB010000004">
    <property type="protein sequence ID" value="MFC6095690.1"/>
    <property type="molecule type" value="Genomic_DNA"/>
</dbReference>
<name>A0ABW1PL05_9FLAO</name>
<proteinExistence type="predicted"/>
<organism evidence="1 2">
    <name type="scientific">Flavobacterium qiangtangense</name>
    <dbReference type="NCBI Taxonomy" id="1442595"/>
    <lineage>
        <taxon>Bacteria</taxon>
        <taxon>Pseudomonadati</taxon>
        <taxon>Bacteroidota</taxon>
        <taxon>Flavobacteriia</taxon>
        <taxon>Flavobacteriales</taxon>
        <taxon>Flavobacteriaceae</taxon>
        <taxon>Flavobacterium</taxon>
    </lineage>
</organism>
<reference evidence="2" key="1">
    <citation type="journal article" date="2019" name="Int. J. Syst. Evol. Microbiol.">
        <title>The Global Catalogue of Microorganisms (GCM) 10K type strain sequencing project: providing services to taxonomists for standard genome sequencing and annotation.</title>
        <authorList>
            <consortium name="The Broad Institute Genomics Platform"/>
            <consortium name="The Broad Institute Genome Sequencing Center for Infectious Disease"/>
            <person name="Wu L."/>
            <person name="Ma J."/>
        </authorList>
    </citation>
    <scope>NUCLEOTIDE SEQUENCE [LARGE SCALE GENOMIC DNA]</scope>
    <source>
        <strain evidence="2">CCUG 49679</strain>
    </source>
</reference>
<evidence type="ECO:0000313" key="2">
    <source>
        <dbReference type="Proteomes" id="UP001596287"/>
    </source>
</evidence>
<dbReference type="RefSeq" id="WP_379790346.1">
    <property type="nucleotide sequence ID" value="NZ_JBHSQB010000004.1"/>
</dbReference>
<sequence>MIHIIISVDPSTKFLYGIIDFLNSKAIKFNLIEIHATDESYEIAKRTISNIAKGSNILFLGHGRDDKIYGGENLPLYEKKSLASREEMKIFEAQKIFILACNSSDLLKSTFILSKYQKAIGFGGLPTSEEEIEVDKKLSLIGISTETISKFKDAIIDTVSKALLTYLEKDGNDFHYLKDYLVLLIDRRINIAVLQEKDRNLGDLLFNMRNEISLY</sequence>
<keyword evidence="2" id="KW-1185">Reference proteome</keyword>
<protein>
    <recommendedName>
        <fullName evidence="3">CHAT domain-containing protein</fullName>
    </recommendedName>
</protein>
<evidence type="ECO:0000313" key="1">
    <source>
        <dbReference type="EMBL" id="MFC6095690.1"/>
    </source>
</evidence>